<dbReference type="GO" id="GO:0005524">
    <property type="term" value="F:ATP binding"/>
    <property type="evidence" value="ECO:0007669"/>
    <property type="project" value="InterPro"/>
</dbReference>
<dbReference type="PANTHER" id="PTHR44167">
    <property type="entry name" value="OVARIAN-SPECIFIC SERINE/THREONINE-PROTEIN KINASE LOK-RELATED"/>
    <property type="match status" value="1"/>
</dbReference>
<dbReference type="GO" id="GO:0005737">
    <property type="term" value="C:cytoplasm"/>
    <property type="evidence" value="ECO:0007669"/>
    <property type="project" value="TreeGrafter"/>
</dbReference>
<feature type="domain" description="Protein kinase" evidence="2">
    <location>
        <begin position="68"/>
        <end position="337"/>
    </location>
</feature>
<dbReference type="GO" id="GO:0005634">
    <property type="term" value="C:nucleus"/>
    <property type="evidence" value="ECO:0007669"/>
    <property type="project" value="TreeGrafter"/>
</dbReference>
<proteinExistence type="predicted"/>
<evidence type="ECO:0000313" key="4">
    <source>
        <dbReference type="EMBL" id="VFT96257.1"/>
    </source>
</evidence>
<dbReference type="PROSITE" id="PS50011">
    <property type="entry name" value="PROTEIN_KINASE_DOM"/>
    <property type="match status" value="1"/>
</dbReference>
<dbReference type="SMART" id="SM00220">
    <property type="entry name" value="S_TKc"/>
    <property type="match status" value="1"/>
</dbReference>
<reference evidence="3" key="2">
    <citation type="submission" date="2019-06" db="EMBL/GenBank/DDBJ databases">
        <title>Genomics analysis of Aphanomyces spp. identifies a new class of oomycete effector associated with host adaptation.</title>
        <authorList>
            <person name="Gaulin E."/>
        </authorList>
    </citation>
    <scope>NUCLEOTIDE SEQUENCE</scope>
    <source>
        <strain evidence="3">CBS 578.67</strain>
    </source>
</reference>
<dbReference type="Pfam" id="PF00069">
    <property type="entry name" value="Pkinase"/>
    <property type="match status" value="1"/>
</dbReference>
<keyword evidence="1" id="KW-0175">Coiled coil</keyword>
<dbReference type="InterPro" id="IPR000719">
    <property type="entry name" value="Prot_kinase_dom"/>
</dbReference>
<evidence type="ECO:0000259" key="2">
    <source>
        <dbReference type="PROSITE" id="PS50011"/>
    </source>
</evidence>
<keyword evidence="5" id="KW-1185">Reference proteome</keyword>
<organism evidence="4 5">
    <name type="scientific">Aphanomyces stellatus</name>
    <dbReference type="NCBI Taxonomy" id="120398"/>
    <lineage>
        <taxon>Eukaryota</taxon>
        <taxon>Sar</taxon>
        <taxon>Stramenopiles</taxon>
        <taxon>Oomycota</taxon>
        <taxon>Saprolegniomycetes</taxon>
        <taxon>Saprolegniales</taxon>
        <taxon>Verrucalvaceae</taxon>
        <taxon>Aphanomyces</taxon>
    </lineage>
</organism>
<feature type="coiled-coil region" evidence="1">
    <location>
        <begin position="343"/>
        <end position="377"/>
    </location>
</feature>
<dbReference type="PANTHER" id="PTHR44167:SF24">
    <property type="entry name" value="SERINE_THREONINE-PROTEIN KINASE CHK2"/>
    <property type="match status" value="1"/>
</dbReference>
<dbReference type="OrthoDB" id="66170at2759"/>
<dbReference type="InterPro" id="IPR011009">
    <property type="entry name" value="Kinase-like_dom_sf"/>
</dbReference>
<dbReference type="EMBL" id="CAADRA010006601">
    <property type="protein sequence ID" value="VFT96257.1"/>
    <property type="molecule type" value="Genomic_DNA"/>
</dbReference>
<gene>
    <name evidence="4" type="primary">Aste57867_19551</name>
    <name evidence="3" type="ORF">As57867_019487</name>
    <name evidence="4" type="ORF">ASTE57867_19551</name>
</gene>
<dbReference type="AlphaFoldDB" id="A0A485LDE3"/>
<dbReference type="SUPFAM" id="SSF56112">
    <property type="entry name" value="Protein kinase-like (PK-like)"/>
    <property type="match status" value="1"/>
</dbReference>
<evidence type="ECO:0000313" key="5">
    <source>
        <dbReference type="Proteomes" id="UP000332933"/>
    </source>
</evidence>
<dbReference type="GO" id="GO:0044773">
    <property type="term" value="P:mitotic DNA damage checkpoint signaling"/>
    <property type="evidence" value="ECO:0007669"/>
    <property type="project" value="TreeGrafter"/>
</dbReference>
<evidence type="ECO:0000313" key="3">
    <source>
        <dbReference type="EMBL" id="KAF0688920.1"/>
    </source>
</evidence>
<reference evidence="4 5" key="1">
    <citation type="submission" date="2019-03" db="EMBL/GenBank/DDBJ databases">
        <authorList>
            <person name="Gaulin E."/>
            <person name="Dumas B."/>
        </authorList>
    </citation>
    <scope>NUCLEOTIDE SEQUENCE [LARGE SCALE GENOMIC DNA]</scope>
    <source>
        <strain evidence="4">CBS 568.67</strain>
    </source>
</reference>
<dbReference type="GO" id="GO:0004674">
    <property type="term" value="F:protein serine/threonine kinase activity"/>
    <property type="evidence" value="ECO:0007669"/>
    <property type="project" value="TreeGrafter"/>
</dbReference>
<sequence>MFPKLMAVQNDVSSLPDHMNDPRMGKALVALLQASVYATACPVIGSVAELVDHLLVDPAKEWPLWDDYVLLSVPVKESGHPIFVAKNKRRPGDNLVVKLSLGRHEIDFFSRIHQMPNVQHAIRGFVKYIDGAEVQVDSFRCHALILERGTCNGLEGLPFLSTKRLLRYNFIDEVVKAIQGCHNLNHIHGDVKLDNIMFFVADFGGATQYKLIDFDNATRVGKPMNKHCTPEYCPPEMAKFKLGLTTAPVISDTSYDVWCTAVLILKLYSEGGTLIEFAQMNDDKILAAIAAPEFNFERSLNAIVLKDQQKECLVKCLEVNPANRGSLRDFLNLLPVTVTAATKNKTTANLEGLMKEIQELKARLKALHMDVNNHGKKTNEMKDLQLATLDKIIETKNVLLKGIYDATEVSVPTSFIVLPYILANQDQISPETNPEVLKKRWIFLQVSRKLVPSS</sequence>
<accession>A0A485LDE3</accession>
<name>A0A485LDE3_9STRA</name>
<dbReference type="Proteomes" id="UP000332933">
    <property type="component" value="Unassembled WGS sequence"/>
</dbReference>
<protein>
    <submittedName>
        <fullName evidence="4">Aste57867_19551 protein</fullName>
    </submittedName>
</protein>
<evidence type="ECO:0000256" key="1">
    <source>
        <dbReference type="SAM" id="Coils"/>
    </source>
</evidence>
<dbReference type="Gene3D" id="1.10.510.10">
    <property type="entry name" value="Transferase(Phosphotransferase) domain 1"/>
    <property type="match status" value="1"/>
</dbReference>
<dbReference type="EMBL" id="VJMH01006579">
    <property type="protein sequence ID" value="KAF0688920.1"/>
    <property type="molecule type" value="Genomic_DNA"/>
</dbReference>